<dbReference type="SUPFAM" id="SSF52540">
    <property type="entry name" value="P-loop containing nucleoside triphosphate hydrolases"/>
    <property type="match status" value="2"/>
</dbReference>
<feature type="domain" description="Helicase ATP-binding" evidence="2">
    <location>
        <begin position="516"/>
        <end position="675"/>
    </location>
</feature>
<sequence>MGNLKDLQEQLLTDERKAPIPELSLDSDDHIVVLKNYRFHKQLTLELYQASTTQTGKLKNPLKLVNPFDAALKARTLDELKFLTALSRFQNNPTAAKSPADIEALKTVMSNPLSLRFFYHDTEFSENVVAGSLKEVNTGELIKDITLTIRKEADWYFIIPQIQINNKVASFADIEIKYDYFILHGQSIHLLSKFPLLKLARFFKQQPTGLKLHESEYTGIRQNILCRLEDQISVNYTFVEPGSNTQIAKSGLRESREKFIYLSDLDNYVIINPVLKYGTVEIPVLTKRQIYSQDSEGEIFAVERDRDAEVNFIALLLKQHEDFEEQLETDLPYFYLHKQRFLNEDWFLQAFEQWQQQGITVLGFNQLKGNKLNGNKAKITIRVISGLDWFNTSVDVRFGKKKASLKQLQSSVRNKNKFVQLDDGTLGILPAEWLQKFEDYFNAGEIVDEEIQIPKFNYSEVKELFNDDELDESVKKEILVFESKLKQLDLHNEIDIPADLNASLREYQKQGFAWLNLLDDFNFGGCLADDMGLGKTLQVIAFILGQRKKTQQNTNLVVVPTSLIFNWQTEVQQFAPSLKLLTLYGAGRIKDISVFDNYEIVLTSYGTLLSDITFLTKYRFNYIFLDESQNIKNIDSQRYYAARQLQSRNKIAITGTPVENNTFDLYAQLSFACPGLLGNKQSFRDLFAIPIDKFKSSRHALQLQQKVAPFILRRTKRDVARELPLKTEMVLYCPMEEAQRKVYETYEQEFRDYIAGTNEEELSQNSIHILRSLTRLRQICDSPLLLEDEKLFGDSSSKIEILLEQIENKAQYHKVLVFSQFVSMLELIKKELQHRGIAFEYLTGSTRDRESVVNNFQNNPSIRVFLISLKAGGTGLNLTEADYVYLVDPWWNPAVENQAIDRSYRIGQEKAVMAVRLICPDTIEEKIVKLQATKRALSNDLLKPAAAFFTSITKAEWLSMLDH</sequence>
<dbReference type="PROSITE" id="PS51194">
    <property type="entry name" value="HELICASE_CTER"/>
    <property type="match status" value="1"/>
</dbReference>
<dbReference type="CDD" id="cd18793">
    <property type="entry name" value="SF2_C_SNF"/>
    <property type="match status" value="1"/>
</dbReference>
<keyword evidence="5" id="KW-1185">Reference proteome</keyword>
<dbReference type="RefSeq" id="WP_081147084.1">
    <property type="nucleotide sequence ID" value="NZ_LVYD01000042.1"/>
</dbReference>
<feature type="domain" description="Helicase C-terminal" evidence="3">
    <location>
        <begin position="798"/>
        <end position="956"/>
    </location>
</feature>
<evidence type="ECO:0000313" key="4">
    <source>
        <dbReference type="EMBL" id="OQP64465.1"/>
    </source>
</evidence>
<dbReference type="PANTHER" id="PTHR10799">
    <property type="entry name" value="SNF2/RAD54 HELICASE FAMILY"/>
    <property type="match status" value="1"/>
</dbReference>
<dbReference type="Gene3D" id="3.40.50.300">
    <property type="entry name" value="P-loop containing nucleotide triphosphate hydrolases"/>
    <property type="match status" value="1"/>
</dbReference>
<organism evidence="4 5">
    <name type="scientific">Niastella vici</name>
    <dbReference type="NCBI Taxonomy" id="1703345"/>
    <lineage>
        <taxon>Bacteria</taxon>
        <taxon>Pseudomonadati</taxon>
        <taxon>Bacteroidota</taxon>
        <taxon>Chitinophagia</taxon>
        <taxon>Chitinophagales</taxon>
        <taxon>Chitinophagaceae</taxon>
        <taxon>Niastella</taxon>
    </lineage>
</organism>
<keyword evidence="4" id="KW-0547">Nucleotide-binding</keyword>
<dbReference type="InterPro" id="IPR001650">
    <property type="entry name" value="Helicase_C-like"/>
</dbReference>
<dbReference type="OrthoDB" id="9760715at2"/>
<dbReference type="GO" id="GO:0004386">
    <property type="term" value="F:helicase activity"/>
    <property type="evidence" value="ECO:0007669"/>
    <property type="project" value="UniProtKB-KW"/>
</dbReference>
<dbReference type="InterPro" id="IPR049730">
    <property type="entry name" value="SNF2/RAD54-like_C"/>
</dbReference>
<reference evidence="4 5" key="1">
    <citation type="submission" date="2016-03" db="EMBL/GenBank/DDBJ databases">
        <title>Niastella vici sp. nov., isolated from farmland soil.</title>
        <authorList>
            <person name="Chen L."/>
            <person name="Wang D."/>
            <person name="Yang S."/>
            <person name="Wang G."/>
        </authorList>
    </citation>
    <scope>NUCLEOTIDE SEQUENCE [LARGE SCALE GENOMIC DNA]</scope>
    <source>
        <strain evidence="4 5">DJ57</strain>
    </source>
</reference>
<dbReference type="PROSITE" id="PS51192">
    <property type="entry name" value="HELICASE_ATP_BIND_1"/>
    <property type="match status" value="1"/>
</dbReference>
<dbReference type="EMBL" id="LVYD01000042">
    <property type="protein sequence ID" value="OQP64465.1"/>
    <property type="molecule type" value="Genomic_DNA"/>
</dbReference>
<dbReference type="InterPro" id="IPR027417">
    <property type="entry name" value="P-loop_NTPase"/>
</dbReference>
<accession>A0A1V9G1E4</accession>
<name>A0A1V9G1E4_9BACT</name>
<dbReference type="Gene3D" id="3.40.50.10810">
    <property type="entry name" value="Tandem AAA-ATPase domain"/>
    <property type="match status" value="1"/>
</dbReference>
<comment type="caution">
    <text evidence="4">The sequence shown here is derived from an EMBL/GenBank/DDBJ whole genome shotgun (WGS) entry which is preliminary data.</text>
</comment>
<dbReference type="SMART" id="SM00487">
    <property type="entry name" value="DEXDc"/>
    <property type="match status" value="1"/>
</dbReference>
<dbReference type="GO" id="GO:0016787">
    <property type="term" value="F:hydrolase activity"/>
    <property type="evidence" value="ECO:0007669"/>
    <property type="project" value="UniProtKB-KW"/>
</dbReference>
<keyword evidence="1" id="KW-0378">Hydrolase</keyword>
<dbReference type="Proteomes" id="UP000192796">
    <property type="component" value="Unassembled WGS sequence"/>
</dbReference>
<keyword evidence="4" id="KW-0067">ATP-binding</keyword>
<dbReference type="InterPro" id="IPR038718">
    <property type="entry name" value="SNF2-like_sf"/>
</dbReference>
<dbReference type="Pfam" id="PF00176">
    <property type="entry name" value="SNF2-rel_dom"/>
    <property type="match status" value="1"/>
</dbReference>
<dbReference type="GO" id="GO:0005524">
    <property type="term" value="F:ATP binding"/>
    <property type="evidence" value="ECO:0007669"/>
    <property type="project" value="InterPro"/>
</dbReference>
<evidence type="ECO:0000259" key="2">
    <source>
        <dbReference type="PROSITE" id="PS51192"/>
    </source>
</evidence>
<dbReference type="AlphaFoldDB" id="A0A1V9G1E4"/>
<evidence type="ECO:0000259" key="3">
    <source>
        <dbReference type="PROSITE" id="PS51194"/>
    </source>
</evidence>
<dbReference type="SMART" id="SM00490">
    <property type="entry name" value="HELICc"/>
    <property type="match status" value="1"/>
</dbReference>
<evidence type="ECO:0000313" key="5">
    <source>
        <dbReference type="Proteomes" id="UP000192796"/>
    </source>
</evidence>
<gene>
    <name evidence="4" type="ORF">A3860_21085</name>
</gene>
<dbReference type="InterPro" id="IPR014001">
    <property type="entry name" value="Helicase_ATP-bd"/>
</dbReference>
<dbReference type="STRING" id="1703345.A3860_21085"/>
<dbReference type="InterPro" id="IPR000330">
    <property type="entry name" value="SNF2_N"/>
</dbReference>
<dbReference type="Pfam" id="PF00271">
    <property type="entry name" value="Helicase_C"/>
    <property type="match status" value="1"/>
</dbReference>
<evidence type="ECO:0000256" key="1">
    <source>
        <dbReference type="ARBA" id="ARBA00022801"/>
    </source>
</evidence>
<protein>
    <submittedName>
        <fullName evidence="4">DNA helicase</fullName>
    </submittedName>
</protein>
<proteinExistence type="predicted"/>
<keyword evidence="4" id="KW-0347">Helicase</keyword>